<dbReference type="InterPro" id="IPR003661">
    <property type="entry name" value="HisK_dim/P_dom"/>
</dbReference>
<feature type="transmembrane region" description="Helical" evidence="10">
    <location>
        <begin position="252"/>
        <end position="274"/>
    </location>
</feature>
<accession>A0A382FVG6</accession>
<evidence type="ECO:0000256" key="10">
    <source>
        <dbReference type="SAM" id="Phobius"/>
    </source>
</evidence>
<dbReference type="GO" id="GO:0009927">
    <property type="term" value="F:histidine phosphotransfer kinase activity"/>
    <property type="evidence" value="ECO:0007669"/>
    <property type="project" value="TreeGrafter"/>
</dbReference>
<dbReference type="FunFam" id="1.10.287.130:FF:000038">
    <property type="entry name" value="Sensory transduction histidine kinase"/>
    <property type="match status" value="1"/>
</dbReference>
<name>A0A382FVG6_9ZZZZ</name>
<evidence type="ECO:0000256" key="1">
    <source>
        <dbReference type="ARBA" id="ARBA00000085"/>
    </source>
</evidence>
<comment type="subcellular location">
    <subcellularLocation>
        <location evidence="2">Membrane</location>
    </subcellularLocation>
</comment>
<evidence type="ECO:0000256" key="2">
    <source>
        <dbReference type="ARBA" id="ARBA00004370"/>
    </source>
</evidence>
<comment type="catalytic activity">
    <reaction evidence="1">
        <text>ATP + protein L-histidine = ADP + protein N-phospho-L-histidine.</text>
        <dbReference type="EC" id="2.7.13.3"/>
    </reaction>
</comment>
<dbReference type="Gene3D" id="1.10.287.130">
    <property type="match status" value="1"/>
</dbReference>
<evidence type="ECO:0000256" key="8">
    <source>
        <dbReference type="ARBA" id="ARBA00023012"/>
    </source>
</evidence>
<dbReference type="PROSITE" id="PS50109">
    <property type="entry name" value="HIS_KIN"/>
    <property type="match status" value="1"/>
</dbReference>
<evidence type="ECO:0000256" key="3">
    <source>
        <dbReference type="ARBA" id="ARBA00012438"/>
    </source>
</evidence>
<keyword evidence="10" id="KW-1133">Transmembrane helix</keyword>
<evidence type="ECO:0000256" key="7">
    <source>
        <dbReference type="ARBA" id="ARBA00022840"/>
    </source>
</evidence>
<dbReference type="CDD" id="cd00082">
    <property type="entry name" value="HisKA"/>
    <property type="match status" value="1"/>
</dbReference>
<keyword evidence="4" id="KW-0808">Transferase</keyword>
<dbReference type="SUPFAM" id="SSF47384">
    <property type="entry name" value="Homodimeric domain of signal transducing histidine kinase"/>
    <property type="match status" value="1"/>
</dbReference>
<dbReference type="InterPro" id="IPR036097">
    <property type="entry name" value="HisK_dim/P_sf"/>
</dbReference>
<evidence type="ECO:0000256" key="5">
    <source>
        <dbReference type="ARBA" id="ARBA00022741"/>
    </source>
</evidence>
<dbReference type="EMBL" id="UINC01051912">
    <property type="protein sequence ID" value="SVB66629.1"/>
    <property type="molecule type" value="Genomic_DNA"/>
</dbReference>
<dbReference type="GO" id="GO:0000155">
    <property type="term" value="F:phosphorelay sensor kinase activity"/>
    <property type="evidence" value="ECO:0007669"/>
    <property type="project" value="InterPro"/>
</dbReference>
<dbReference type="Pfam" id="PF00512">
    <property type="entry name" value="HisKA"/>
    <property type="match status" value="1"/>
</dbReference>
<keyword evidence="7" id="KW-0067">ATP-binding</keyword>
<dbReference type="Gene3D" id="6.10.340.10">
    <property type="match status" value="1"/>
</dbReference>
<feature type="non-terminal residue" evidence="12">
    <location>
        <position position="1"/>
    </location>
</feature>
<reference evidence="12" key="1">
    <citation type="submission" date="2018-05" db="EMBL/GenBank/DDBJ databases">
        <authorList>
            <person name="Lanie J.A."/>
            <person name="Ng W.-L."/>
            <person name="Kazmierczak K.M."/>
            <person name="Andrzejewski T.M."/>
            <person name="Davidsen T.M."/>
            <person name="Wayne K.J."/>
            <person name="Tettelin H."/>
            <person name="Glass J.I."/>
            <person name="Rusch D."/>
            <person name="Podicherti R."/>
            <person name="Tsui H.-C.T."/>
            <person name="Winkler M.E."/>
        </authorList>
    </citation>
    <scope>NUCLEOTIDE SEQUENCE</scope>
</reference>
<evidence type="ECO:0000259" key="11">
    <source>
        <dbReference type="PROSITE" id="PS50109"/>
    </source>
</evidence>
<dbReference type="EC" id="2.7.13.3" evidence="3"/>
<keyword evidence="9 10" id="KW-0472">Membrane</keyword>
<keyword evidence="6" id="KW-0418">Kinase</keyword>
<keyword evidence="10" id="KW-0812">Transmembrane</keyword>
<evidence type="ECO:0000256" key="4">
    <source>
        <dbReference type="ARBA" id="ARBA00022679"/>
    </source>
</evidence>
<dbReference type="AlphaFoldDB" id="A0A382FVG6"/>
<sequence>EVVNPFVQAIQAGDLTGAQRYLTIFFGPPLQRRDLLFFSIVSANNLESIVCRKSLFARDYDPCSSIYETHFIDMGSRFELYGHLNSTDQSWSGYMVHSTSVEENYTLVHSFPVRVNDTTEFIVTVGKSLESLVGRLAEELNVDVQIFNVKRPSSLYLGDDEEAEIAIKARLGSMLEEDPSIINGIITNDRDRLYCRVVSYIQGESQSDFCATASRASAASLLPLNLLNNDLFDFRLGITRDISDTLYQTDGITINVVLFSVLAVLAILIVVFIVQRKIFDRLGSAIYVLNELTHGNLEADFKHTKGFFENDDDEIGQLVSALKIYKTSLQELDSERKSRRQARLERDKLIIDKMKTLSSQLEGDARALILGDIQEMERLADGGGLEGEENSIKLASVAFERMSDEVSALIAARTAEMESARDDATEANMAKSKFLANMSHELRTPLNAIIGYSELLLEEVEEAGMESMSEDLKRITDSGTHLLNLINDILDISKIEAGRLELYITNFEVTKVMG</sequence>
<dbReference type="PANTHER" id="PTHR43047:SF63">
    <property type="entry name" value="HISTIDINE KINASE"/>
    <property type="match status" value="1"/>
</dbReference>
<dbReference type="SMART" id="SM00388">
    <property type="entry name" value="HisKA"/>
    <property type="match status" value="1"/>
</dbReference>
<dbReference type="GO" id="GO:0005886">
    <property type="term" value="C:plasma membrane"/>
    <property type="evidence" value="ECO:0007669"/>
    <property type="project" value="TreeGrafter"/>
</dbReference>
<evidence type="ECO:0000256" key="9">
    <source>
        <dbReference type="ARBA" id="ARBA00023136"/>
    </source>
</evidence>
<dbReference type="InterPro" id="IPR005467">
    <property type="entry name" value="His_kinase_dom"/>
</dbReference>
<evidence type="ECO:0000313" key="12">
    <source>
        <dbReference type="EMBL" id="SVB66629.1"/>
    </source>
</evidence>
<organism evidence="12">
    <name type="scientific">marine metagenome</name>
    <dbReference type="NCBI Taxonomy" id="408172"/>
    <lineage>
        <taxon>unclassified sequences</taxon>
        <taxon>metagenomes</taxon>
        <taxon>ecological metagenomes</taxon>
    </lineage>
</organism>
<dbReference type="GO" id="GO:0005524">
    <property type="term" value="F:ATP binding"/>
    <property type="evidence" value="ECO:0007669"/>
    <property type="project" value="UniProtKB-KW"/>
</dbReference>
<dbReference type="PANTHER" id="PTHR43047">
    <property type="entry name" value="TWO-COMPONENT HISTIDINE PROTEIN KINASE"/>
    <property type="match status" value="1"/>
</dbReference>
<feature type="non-terminal residue" evidence="12">
    <location>
        <position position="514"/>
    </location>
</feature>
<keyword evidence="8" id="KW-0902">Two-component regulatory system</keyword>
<feature type="domain" description="Histidine kinase" evidence="11">
    <location>
        <begin position="437"/>
        <end position="514"/>
    </location>
</feature>
<proteinExistence type="predicted"/>
<protein>
    <recommendedName>
        <fullName evidence="3">histidine kinase</fullName>
        <ecNumber evidence="3">2.7.13.3</ecNumber>
    </recommendedName>
</protein>
<gene>
    <name evidence="12" type="ORF">METZ01_LOCUS219483</name>
</gene>
<keyword evidence="5" id="KW-0547">Nucleotide-binding</keyword>
<evidence type="ECO:0000256" key="6">
    <source>
        <dbReference type="ARBA" id="ARBA00022777"/>
    </source>
</evidence>